<evidence type="ECO:0000256" key="6">
    <source>
        <dbReference type="ARBA" id="ARBA00023136"/>
    </source>
</evidence>
<dbReference type="InterPro" id="IPR004882">
    <property type="entry name" value="Luc7-rel"/>
</dbReference>
<feature type="transmembrane region" description="Helical" evidence="11">
    <location>
        <begin position="148"/>
        <end position="166"/>
    </location>
</feature>
<dbReference type="GO" id="GO:0000139">
    <property type="term" value="C:Golgi membrane"/>
    <property type="evidence" value="ECO:0007669"/>
    <property type="project" value="UniProtKB-SubCell"/>
</dbReference>
<feature type="compositionally biased region" description="Basic and acidic residues" evidence="10">
    <location>
        <begin position="130"/>
        <end position="141"/>
    </location>
</feature>
<dbReference type="GO" id="GO:0003729">
    <property type="term" value="F:mRNA binding"/>
    <property type="evidence" value="ECO:0007669"/>
    <property type="project" value="InterPro"/>
</dbReference>
<dbReference type="GO" id="GO:0005685">
    <property type="term" value="C:U1 snRNP"/>
    <property type="evidence" value="ECO:0007669"/>
    <property type="project" value="InterPro"/>
</dbReference>
<evidence type="ECO:0000256" key="1">
    <source>
        <dbReference type="ARBA" id="ARBA00004194"/>
    </source>
</evidence>
<evidence type="ECO:0000256" key="8">
    <source>
        <dbReference type="ARBA" id="ARBA00023461"/>
    </source>
</evidence>
<dbReference type="Proteomes" id="UP000719412">
    <property type="component" value="Unassembled WGS sequence"/>
</dbReference>
<keyword evidence="6 11" id="KW-0472">Membrane</keyword>
<keyword evidence="3 11" id="KW-0812">Transmembrane</keyword>
<feature type="region of interest" description="Disordered" evidence="10">
    <location>
        <begin position="79"/>
        <end position="141"/>
    </location>
</feature>
<proteinExistence type="inferred from homology"/>
<keyword evidence="4 11" id="KW-1133">Transmembrane helix</keyword>
<dbReference type="PANTHER" id="PTHR13481:SF0">
    <property type="entry name" value="SREBP REGULATING GENE PROTEIN"/>
    <property type="match status" value="1"/>
</dbReference>
<keyword evidence="13" id="KW-1185">Reference proteome</keyword>
<organism evidence="12 13">
    <name type="scientific">Tenebrio molitor</name>
    <name type="common">Yellow mealworm beetle</name>
    <dbReference type="NCBI Taxonomy" id="7067"/>
    <lineage>
        <taxon>Eukaryota</taxon>
        <taxon>Metazoa</taxon>
        <taxon>Ecdysozoa</taxon>
        <taxon>Arthropoda</taxon>
        <taxon>Hexapoda</taxon>
        <taxon>Insecta</taxon>
        <taxon>Pterygota</taxon>
        <taxon>Neoptera</taxon>
        <taxon>Endopterygota</taxon>
        <taxon>Coleoptera</taxon>
        <taxon>Polyphaga</taxon>
        <taxon>Cucujiformia</taxon>
        <taxon>Tenebrionidae</taxon>
        <taxon>Tenebrio</taxon>
    </lineage>
</organism>
<dbReference type="GO" id="GO:2000640">
    <property type="term" value="P:positive regulation of SREBP signaling pathway"/>
    <property type="evidence" value="ECO:0007669"/>
    <property type="project" value="InterPro"/>
</dbReference>
<name>A0A8J6LKW1_TENMO</name>
<comment type="similarity">
    <text evidence="8">Belongs to the SPRING family.</text>
</comment>
<keyword evidence="7" id="KW-0325">Glycoprotein</keyword>
<accession>A0A8J6LKW1</accession>
<dbReference type="PANTHER" id="PTHR13481">
    <property type="entry name" value="SREBP REGULATING GENE PROTEIN"/>
    <property type="match status" value="1"/>
</dbReference>
<comment type="similarity">
    <text evidence="2">Belongs to the Luc7 family.</text>
</comment>
<evidence type="ECO:0000256" key="7">
    <source>
        <dbReference type="ARBA" id="ARBA00023180"/>
    </source>
</evidence>
<evidence type="ECO:0000256" key="2">
    <source>
        <dbReference type="ARBA" id="ARBA00005655"/>
    </source>
</evidence>
<reference evidence="12" key="2">
    <citation type="submission" date="2021-08" db="EMBL/GenBank/DDBJ databases">
        <authorList>
            <person name="Eriksson T."/>
        </authorList>
    </citation>
    <scope>NUCLEOTIDE SEQUENCE</scope>
    <source>
        <strain evidence="12">Stoneville</strain>
        <tissue evidence="12">Whole head</tissue>
    </source>
</reference>
<dbReference type="AlphaFoldDB" id="A0A8J6LKW1"/>
<comment type="subcellular location">
    <subcellularLocation>
        <location evidence="1">Golgi apparatus membrane</location>
        <topology evidence="1">Single-pass membrane protein</topology>
    </subcellularLocation>
</comment>
<evidence type="ECO:0000256" key="11">
    <source>
        <dbReference type="SAM" id="Phobius"/>
    </source>
</evidence>
<evidence type="ECO:0000256" key="3">
    <source>
        <dbReference type="ARBA" id="ARBA00022692"/>
    </source>
</evidence>
<evidence type="ECO:0000256" key="4">
    <source>
        <dbReference type="ARBA" id="ARBA00022989"/>
    </source>
</evidence>
<evidence type="ECO:0000313" key="13">
    <source>
        <dbReference type="Proteomes" id="UP000719412"/>
    </source>
</evidence>
<dbReference type="Pfam" id="PF10218">
    <property type="entry name" value="SPRING1"/>
    <property type="match status" value="1"/>
</dbReference>
<evidence type="ECO:0000256" key="9">
    <source>
        <dbReference type="ARBA" id="ARBA00023485"/>
    </source>
</evidence>
<keyword evidence="5" id="KW-0333">Golgi apparatus</keyword>
<dbReference type="InterPro" id="IPR019352">
    <property type="entry name" value="SPRING1"/>
</dbReference>
<dbReference type="EMBL" id="JABDTM020020895">
    <property type="protein sequence ID" value="KAH0816801.1"/>
    <property type="molecule type" value="Genomic_DNA"/>
</dbReference>
<evidence type="ECO:0000256" key="5">
    <source>
        <dbReference type="ARBA" id="ARBA00023034"/>
    </source>
</evidence>
<gene>
    <name evidence="12" type="ORF">GEV33_005986</name>
</gene>
<dbReference type="Pfam" id="PF03194">
    <property type="entry name" value="LUC7"/>
    <property type="match status" value="1"/>
</dbReference>
<comment type="caution">
    <text evidence="12">The sequence shown here is derived from an EMBL/GenBank/DDBJ whole genome shotgun (WGS) entry which is preliminary data.</text>
</comment>
<sequence length="337" mass="39492">MKLMEEVDELRKRKLEAEQEYRNSMPASSYQQQKLRVCEVCSAYLGIHDNDRRLADHFGGKLHLGFIKIREKLAELEKTADKRKEEKRKTRDRDRDDSRDDRYRERHREQYVGGRELDRRSKRHRSRSRDRKEREQRSDRDRDNRRRVILGLILTVSLLYCILSYVSKGDFLDTDEVVPVRRTQPFIWRTLQQHNSTNDAETCRNSVQGKVLIVDDRGFVCPRHEILPSGCCNDTPQTNPQYSCETCRSNNCCAIYEFCISCCLHPDKKDMLENVLGKATEQNNVLFASVTDHFELCLAKCRTNSQSVQHENSYKDPKAKHCYGESAPGTHSIENEV</sequence>
<evidence type="ECO:0000313" key="12">
    <source>
        <dbReference type="EMBL" id="KAH0816801.1"/>
    </source>
</evidence>
<dbReference type="GO" id="GO:0006376">
    <property type="term" value="P:mRNA splice site recognition"/>
    <property type="evidence" value="ECO:0007669"/>
    <property type="project" value="InterPro"/>
</dbReference>
<evidence type="ECO:0000256" key="10">
    <source>
        <dbReference type="SAM" id="MobiDB-lite"/>
    </source>
</evidence>
<feature type="compositionally biased region" description="Basic and acidic residues" evidence="10">
    <location>
        <begin position="79"/>
        <end position="119"/>
    </location>
</feature>
<reference evidence="12" key="1">
    <citation type="journal article" date="2020" name="J Insects Food Feed">
        <title>The yellow mealworm (Tenebrio molitor) genome: a resource for the emerging insects as food and feed industry.</title>
        <authorList>
            <person name="Eriksson T."/>
            <person name="Andere A."/>
            <person name="Kelstrup H."/>
            <person name="Emery V."/>
            <person name="Picard C."/>
        </authorList>
    </citation>
    <scope>NUCLEOTIDE SEQUENCE</scope>
    <source>
        <strain evidence="12">Stoneville</strain>
        <tissue evidence="12">Whole head</tissue>
    </source>
</reference>
<protein>
    <recommendedName>
        <fullName evidence="9">SREBP regulating gene protein</fullName>
    </recommendedName>
</protein>
<feature type="compositionally biased region" description="Basic residues" evidence="10">
    <location>
        <begin position="120"/>
        <end position="129"/>
    </location>
</feature>